<name>A0A6J5NUB8_9CAUD</name>
<sequence length="464" mass="49540">MANDMEFTISAKDQASKAVETVKKKLQNFGSDLAKMALGFAAPLALAQTAFSAIGDAIEAHKKKVQDAIDNTAALAEKAGDLGVSVEEYQKLSNAADKAGMSIDKVAKAYTEVQKLLAGATGDGNSTAKMLETLGFAADDIAKGLVKPMDVIEKLGQAMLGAKDDSTAFKIATAVLGDTLAKDLLPQLKAAMDLAAGFSEESGISKEEAELIRQKKVKEKQAKNREEAQIARQEAATEFLKTDPEGQRIIAREQANAARKAQAGGGASAVVLGTETIAGMKEVQDEVMRILKARADAEKERLRIANEAKANEIIAAAEAIKAEEEAQAIADKAIEDAMTQAEKDDKKAREDSEKETKKDKDDARKEAEKAAQEKAKKEKDDLGKALDEEAKARADAEKDAGKMTLSSLREIGGGLAGEALVNNVDIQRETLDIQNKILIELQKLNVKTLQEAPPSTDFTKSNIA</sequence>
<feature type="region of interest" description="Disordered" evidence="2">
    <location>
        <begin position="339"/>
        <end position="400"/>
    </location>
</feature>
<keyword evidence="1" id="KW-0175">Coiled coil</keyword>
<evidence type="ECO:0000256" key="2">
    <source>
        <dbReference type="SAM" id="MobiDB-lite"/>
    </source>
</evidence>
<evidence type="ECO:0000256" key="1">
    <source>
        <dbReference type="SAM" id="Coils"/>
    </source>
</evidence>
<protein>
    <submittedName>
        <fullName evidence="3">Uncharacterized protein</fullName>
    </submittedName>
</protein>
<gene>
    <name evidence="3" type="ORF">UFOVP779_36</name>
</gene>
<proteinExistence type="predicted"/>
<reference evidence="3" key="1">
    <citation type="submission" date="2020-04" db="EMBL/GenBank/DDBJ databases">
        <authorList>
            <person name="Chiriac C."/>
            <person name="Salcher M."/>
            <person name="Ghai R."/>
            <person name="Kavagutti S V."/>
        </authorList>
    </citation>
    <scope>NUCLEOTIDE SEQUENCE</scope>
</reference>
<accession>A0A6J5NUB8</accession>
<dbReference type="EMBL" id="LR796720">
    <property type="protein sequence ID" value="CAB4162392.1"/>
    <property type="molecule type" value="Genomic_DNA"/>
</dbReference>
<feature type="coiled-coil region" evidence="1">
    <location>
        <begin position="280"/>
        <end position="312"/>
    </location>
</feature>
<evidence type="ECO:0000313" key="3">
    <source>
        <dbReference type="EMBL" id="CAB4162392.1"/>
    </source>
</evidence>
<organism evidence="3">
    <name type="scientific">uncultured Caudovirales phage</name>
    <dbReference type="NCBI Taxonomy" id="2100421"/>
    <lineage>
        <taxon>Viruses</taxon>
        <taxon>Duplodnaviria</taxon>
        <taxon>Heunggongvirae</taxon>
        <taxon>Uroviricota</taxon>
        <taxon>Caudoviricetes</taxon>
        <taxon>Peduoviridae</taxon>
        <taxon>Maltschvirus</taxon>
        <taxon>Maltschvirus maltsch</taxon>
    </lineage>
</organism>
<feature type="compositionally biased region" description="Basic and acidic residues" evidence="2">
    <location>
        <begin position="341"/>
        <end position="400"/>
    </location>
</feature>